<dbReference type="Gene3D" id="1.10.3520.10">
    <property type="entry name" value="Glycolipid transfer protein"/>
    <property type="match status" value="1"/>
</dbReference>
<dbReference type="Proteomes" id="UP000663760">
    <property type="component" value="Chromosome 5"/>
</dbReference>
<organism evidence="2 3">
    <name type="scientific">Spirodela intermedia</name>
    <name type="common">Intermediate duckweed</name>
    <dbReference type="NCBI Taxonomy" id="51605"/>
    <lineage>
        <taxon>Eukaryota</taxon>
        <taxon>Viridiplantae</taxon>
        <taxon>Streptophyta</taxon>
        <taxon>Embryophyta</taxon>
        <taxon>Tracheophyta</taxon>
        <taxon>Spermatophyta</taxon>
        <taxon>Magnoliopsida</taxon>
        <taxon>Liliopsida</taxon>
        <taxon>Araceae</taxon>
        <taxon>Lemnoideae</taxon>
        <taxon>Spirodela</taxon>
    </lineage>
</organism>
<name>A0A7I8KHF0_SPIIN</name>
<dbReference type="AlphaFoldDB" id="A0A7I8KHF0"/>
<dbReference type="GO" id="GO:0005829">
    <property type="term" value="C:cytosol"/>
    <property type="evidence" value="ECO:0007669"/>
    <property type="project" value="TreeGrafter"/>
</dbReference>
<proteinExistence type="predicted"/>
<dbReference type="InterPro" id="IPR036497">
    <property type="entry name" value="GLTP_sf"/>
</dbReference>
<gene>
    <name evidence="2" type="ORF">SI8410_05007329</name>
</gene>
<protein>
    <recommendedName>
        <fullName evidence="1">Glycolipid transfer protein domain-containing protein</fullName>
    </recommendedName>
</protein>
<dbReference type="EMBL" id="LR746268">
    <property type="protein sequence ID" value="CAA7396666.1"/>
    <property type="molecule type" value="Genomic_DNA"/>
</dbReference>
<feature type="domain" description="Glycolipid transfer protein" evidence="1">
    <location>
        <begin position="52"/>
        <end position="191"/>
    </location>
</feature>
<dbReference type="OrthoDB" id="205255at2759"/>
<keyword evidence="3" id="KW-1185">Reference proteome</keyword>
<dbReference type="GO" id="GO:0016020">
    <property type="term" value="C:membrane"/>
    <property type="evidence" value="ECO:0007669"/>
    <property type="project" value="TreeGrafter"/>
</dbReference>
<dbReference type="Pfam" id="PF08718">
    <property type="entry name" value="GLTP"/>
    <property type="match status" value="1"/>
</dbReference>
<evidence type="ECO:0000259" key="1">
    <source>
        <dbReference type="Pfam" id="PF08718"/>
    </source>
</evidence>
<dbReference type="PANTHER" id="PTHR10219">
    <property type="entry name" value="GLYCOLIPID TRANSFER PROTEIN-RELATED"/>
    <property type="match status" value="1"/>
</dbReference>
<accession>A0A7I8KHF0</accession>
<dbReference type="InterPro" id="IPR014830">
    <property type="entry name" value="Glycolipid_transfer_prot_dom"/>
</dbReference>
<evidence type="ECO:0000313" key="3">
    <source>
        <dbReference type="Proteomes" id="UP000663760"/>
    </source>
</evidence>
<dbReference type="PANTHER" id="PTHR10219:SF34">
    <property type="entry name" value="GLYCOLIPID TRANSFER PROTEIN 3"/>
    <property type="match status" value="1"/>
</dbReference>
<dbReference type="GO" id="GO:1902387">
    <property type="term" value="F:ceramide 1-phosphate binding"/>
    <property type="evidence" value="ECO:0007669"/>
    <property type="project" value="TreeGrafter"/>
</dbReference>
<evidence type="ECO:0000313" key="2">
    <source>
        <dbReference type="EMBL" id="CAA7396666.1"/>
    </source>
</evidence>
<sequence>MKELQVKKKRKSEDKEEEVLRLKRRWREEEEGVPDVTFIIEQLSLKRSEGKIPTAAFLRVSSLLLHVIDQIGPTMVVLREDIRRNIQRLESSYMADPLANSCLAEIIKKEVDAGAARAGESSSRAVLWLTRSMDFSVALVEGLEGDPEASLERLVEEAYETTLKPWHGWISTAAYKVALKLVPHRRKLVELVVGEGEDSDSLKGGIRTLVSLLRPLLSEIHVLLGESRLDRLKSA</sequence>
<reference evidence="2" key="1">
    <citation type="submission" date="2020-02" db="EMBL/GenBank/DDBJ databases">
        <authorList>
            <person name="Scholz U."/>
            <person name="Mascher M."/>
            <person name="Fiebig A."/>
        </authorList>
    </citation>
    <scope>NUCLEOTIDE SEQUENCE</scope>
</reference>
<dbReference type="GO" id="GO:1902388">
    <property type="term" value="F:ceramide 1-phosphate transfer activity"/>
    <property type="evidence" value="ECO:0007669"/>
    <property type="project" value="TreeGrafter"/>
</dbReference>
<dbReference type="SUPFAM" id="SSF110004">
    <property type="entry name" value="Glycolipid transfer protein, GLTP"/>
    <property type="match status" value="1"/>
</dbReference>